<keyword evidence="2" id="KW-1185">Reference proteome</keyword>
<comment type="caution">
    <text evidence="1">The sequence shown here is derived from an EMBL/GenBank/DDBJ whole genome shotgun (WGS) entry which is preliminary data.</text>
</comment>
<protein>
    <submittedName>
        <fullName evidence="1">Uncharacterized protein</fullName>
    </submittedName>
</protein>
<name>A0A392P293_9FABA</name>
<reference evidence="1 2" key="1">
    <citation type="journal article" date="2018" name="Front. Plant Sci.">
        <title>Red Clover (Trifolium pratense) and Zigzag Clover (T. medium) - A Picture of Genomic Similarities and Differences.</title>
        <authorList>
            <person name="Dluhosova J."/>
            <person name="Istvanek J."/>
            <person name="Nedelnik J."/>
            <person name="Repkova J."/>
        </authorList>
    </citation>
    <scope>NUCLEOTIDE SEQUENCE [LARGE SCALE GENOMIC DNA]</scope>
    <source>
        <strain evidence="2">cv. 10/8</strain>
        <tissue evidence="1">Leaf</tissue>
    </source>
</reference>
<organism evidence="1 2">
    <name type="scientific">Trifolium medium</name>
    <dbReference type="NCBI Taxonomy" id="97028"/>
    <lineage>
        <taxon>Eukaryota</taxon>
        <taxon>Viridiplantae</taxon>
        <taxon>Streptophyta</taxon>
        <taxon>Embryophyta</taxon>
        <taxon>Tracheophyta</taxon>
        <taxon>Spermatophyta</taxon>
        <taxon>Magnoliopsida</taxon>
        <taxon>eudicotyledons</taxon>
        <taxon>Gunneridae</taxon>
        <taxon>Pentapetalae</taxon>
        <taxon>rosids</taxon>
        <taxon>fabids</taxon>
        <taxon>Fabales</taxon>
        <taxon>Fabaceae</taxon>
        <taxon>Papilionoideae</taxon>
        <taxon>50 kb inversion clade</taxon>
        <taxon>NPAAA clade</taxon>
        <taxon>Hologalegina</taxon>
        <taxon>IRL clade</taxon>
        <taxon>Trifolieae</taxon>
        <taxon>Trifolium</taxon>
    </lineage>
</organism>
<accession>A0A392P293</accession>
<sequence length="45" mass="5268">MEGGIDENPKQVGQPVLGECVVNREEWSFFEMTSKKLKWRRNSLN</sequence>
<evidence type="ECO:0000313" key="1">
    <source>
        <dbReference type="EMBL" id="MCI05844.1"/>
    </source>
</evidence>
<dbReference type="AlphaFoldDB" id="A0A392P293"/>
<dbReference type="EMBL" id="LXQA010059930">
    <property type="protein sequence ID" value="MCI05844.1"/>
    <property type="molecule type" value="Genomic_DNA"/>
</dbReference>
<evidence type="ECO:0000313" key="2">
    <source>
        <dbReference type="Proteomes" id="UP000265520"/>
    </source>
</evidence>
<proteinExistence type="predicted"/>
<dbReference type="Proteomes" id="UP000265520">
    <property type="component" value="Unassembled WGS sequence"/>
</dbReference>